<name>A0A383D181_9ZZZZ</name>
<dbReference type="EMBL" id="UINC01213447">
    <property type="protein sequence ID" value="SVE38222.1"/>
    <property type="molecule type" value="Genomic_DNA"/>
</dbReference>
<reference evidence="1" key="1">
    <citation type="submission" date="2018-05" db="EMBL/GenBank/DDBJ databases">
        <authorList>
            <person name="Lanie J.A."/>
            <person name="Ng W.-L."/>
            <person name="Kazmierczak K.M."/>
            <person name="Andrzejewski T.M."/>
            <person name="Davidsen T.M."/>
            <person name="Wayne K.J."/>
            <person name="Tettelin H."/>
            <person name="Glass J.I."/>
            <person name="Rusch D."/>
            <person name="Podicherti R."/>
            <person name="Tsui H.-C.T."/>
            <person name="Winkler M.E."/>
        </authorList>
    </citation>
    <scope>NUCLEOTIDE SEQUENCE</scope>
</reference>
<organism evidence="1">
    <name type="scientific">marine metagenome</name>
    <dbReference type="NCBI Taxonomy" id="408172"/>
    <lineage>
        <taxon>unclassified sequences</taxon>
        <taxon>metagenomes</taxon>
        <taxon>ecological metagenomes</taxon>
    </lineage>
</organism>
<protein>
    <recommendedName>
        <fullName evidence="2">YCII-related domain-containing protein</fullName>
    </recommendedName>
</protein>
<accession>A0A383D181</accession>
<evidence type="ECO:0000313" key="1">
    <source>
        <dbReference type="EMBL" id="SVE38222.1"/>
    </source>
</evidence>
<evidence type="ECO:0008006" key="2">
    <source>
        <dbReference type="Google" id="ProtNLM"/>
    </source>
</evidence>
<gene>
    <name evidence="1" type="ORF">METZ01_LOCUS491076</name>
</gene>
<proteinExistence type="predicted"/>
<dbReference type="AlphaFoldDB" id="A0A383D181"/>
<sequence length="94" mass="10686">MIMAKIDLAAVVHIKSSYESWEKLMLSHEDNQDRVDAGKILYGKANDNTAILLNFGMDEEEMAARAGNPEFAELIKNDVESHEFYILQEMRPPS</sequence>